<evidence type="ECO:0000256" key="1">
    <source>
        <dbReference type="SAM" id="MobiDB-lite"/>
    </source>
</evidence>
<feature type="transmembrane region" description="Helical" evidence="2">
    <location>
        <begin position="79"/>
        <end position="99"/>
    </location>
</feature>
<evidence type="ECO:0000313" key="4">
    <source>
        <dbReference type="Proteomes" id="UP000607311"/>
    </source>
</evidence>
<feature type="transmembrane region" description="Helical" evidence="2">
    <location>
        <begin position="45"/>
        <end position="67"/>
    </location>
</feature>
<evidence type="ECO:0000256" key="2">
    <source>
        <dbReference type="SAM" id="Phobius"/>
    </source>
</evidence>
<comment type="caution">
    <text evidence="3">The sequence shown here is derived from an EMBL/GenBank/DDBJ whole genome shotgun (WGS) entry which is preliminary data.</text>
</comment>
<feature type="region of interest" description="Disordered" evidence="1">
    <location>
        <begin position="1"/>
        <end position="40"/>
    </location>
</feature>
<keyword evidence="2" id="KW-0812">Transmembrane</keyword>
<proteinExistence type="predicted"/>
<keyword evidence="2" id="KW-0472">Membrane</keyword>
<reference evidence="3" key="1">
    <citation type="submission" date="2021-01" db="EMBL/GenBank/DDBJ databases">
        <title>Whole genome shotgun sequence of Verrucosispora sediminis NBRC 107745.</title>
        <authorList>
            <person name="Komaki H."/>
            <person name="Tamura T."/>
        </authorList>
    </citation>
    <scope>NUCLEOTIDE SEQUENCE</scope>
    <source>
        <strain evidence="3">NBRC 107745</strain>
    </source>
</reference>
<sequence length="105" mass="10377">MVSGAPGGGPTGAPGGGPSGGPTGAPGGAQPGGGPQQRETAMNGWLRLTLGLLAVVVGAVWTVQGLGYVEGSVMTGQRIWAVLGPLLILVGLALLWLGVRARNRR</sequence>
<evidence type="ECO:0000313" key="3">
    <source>
        <dbReference type="EMBL" id="GIJ33575.1"/>
    </source>
</evidence>
<protein>
    <recommendedName>
        <fullName evidence="5">Integral membrane protein</fullName>
    </recommendedName>
</protein>
<dbReference type="EMBL" id="BOPD01000015">
    <property type="protein sequence ID" value="GIJ33575.1"/>
    <property type="molecule type" value="Genomic_DNA"/>
</dbReference>
<evidence type="ECO:0008006" key="5">
    <source>
        <dbReference type="Google" id="ProtNLM"/>
    </source>
</evidence>
<keyword evidence="4" id="KW-1185">Reference proteome</keyword>
<dbReference type="Proteomes" id="UP000607311">
    <property type="component" value="Unassembled WGS sequence"/>
</dbReference>
<name>A0A9W5XJQ6_9ACTN</name>
<organism evidence="3 4">
    <name type="scientific">Micromonospora sediminimaris</name>
    <dbReference type="NCBI Taxonomy" id="547162"/>
    <lineage>
        <taxon>Bacteria</taxon>
        <taxon>Bacillati</taxon>
        <taxon>Actinomycetota</taxon>
        <taxon>Actinomycetes</taxon>
        <taxon>Micromonosporales</taxon>
        <taxon>Micromonosporaceae</taxon>
        <taxon>Micromonospora</taxon>
    </lineage>
</organism>
<accession>A0A9W5XJQ6</accession>
<feature type="compositionally biased region" description="Gly residues" evidence="1">
    <location>
        <begin position="1"/>
        <end position="35"/>
    </location>
</feature>
<keyword evidence="2" id="KW-1133">Transmembrane helix</keyword>
<gene>
    <name evidence="3" type="ORF">Vse01_27230</name>
</gene>
<dbReference type="AlphaFoldDB" id="A0A9W5XJQ6"/>